<comment type="subcellular location">
    <subcellularLocation>
        <location evidence="1">Membrane</location>
        <topology evidence="1">Multi-pass membrane protein</topology>
    </subcellularLocation>
</comment>
<keyword evidence="3" id="KW-0813">Transport</keyword>
<protein>
    <submittedName>
        <fullName evidence="8">Uncharacterized protein</fullName>
    </submittedName>
</protein>
<dbReference type="Gene3D" id="1.20.1250.20">
    <property type="entry name" value="MFS general substrate transporter like domains"/>
    <property type="match status" value="1"/>
</dbReference>
<keyword evidence="9" id="KW-1185">Reference proteome</keyword>
<evidence type="ECO:0000313" key="8">
    <source>
        <dbReference type="EMBL" id="CAK9019951.1"/>
    </source>
</evidence>
<accession>A0ABP0JZK8</accession>
<evidence type="ECO:0000313" key="9">
    <source>
        <dbReference type="Proteomes" id="UP001642484"/>
    </source>
</evidence>
<evidence type="ECO:0000256" key="1">
    <source>
        <dbReference type="ARBA" id="ARBA00004141"/>
    </source>
</evidence>
<feature type="transmembrane region" description="Helical" evidence="7">
    <location>
        <begin position="324"/>
        <end position="343"/>
    </location>
</feature>
<feature type="transmembrane region" description="Helical" evidence="7">
    <location>
        <begin position="161"/>
        <end position="185"/>
    </location>
</feature>
<dbReference type="Proteomes" id="UP001642484">
    <property type="component" value="Unassembled WGS sequence"/>
</dbReference>
<proteinExistence type="inferred from homology"/>
<dbReference type="Pfam" id="PF03092">
    <property type="entry name" value="BT1"/>
    <property type="match status" value="1"/>
</dbReference>
<dbReference type="SUPFAM" id="SSF103473">
    <property type="entry name" value="MFS general substrate transporter"/>
    <property type="match status" value="1"/>
</dbReference>
<gene>
    <name evidence="8" type="ORF">CCMP2556_LOCUS13861</name>
</gene>
<keyword evidence="5 7" id="KW-1133">Transmembrane helix</keyword>
<comment type="similarity">
    <text evidence="2">Belongs to the major facilitator superfamily. Folate-biopterin transporter (TC 2.A.71) family.</text>
</comment>
<dbReference type="InterPro" id="IPR036259">
    <property type="entry name" value="MFS_trans_sf"/>
</dbReference>
<comment type="caution">
    <text evidence="8">The sequence shown here is derived from an EMBL/GenBank/DDBJ whole genome shotgun (WGS) entry which is preliminary data.</text>
</comment>
<feature type="transmembrane region" description="Helical" evidence="7">
    <location>
        <begin position="355"/>
        <end position="377"/>
    </location>
</feature>
<dbReference type="PANTHER" id="PTHR31585">
    <property type="entry name" value="FOLATE-BIOPTERIN TRANSPORTER 1, CHLOROPLASTIC"/>
    <property type="match status" value="1"/>
</dbReference>
<evidence type="ECO:0000256" key="7">
    <source>
        <dbReference type="SAM" id="Phobius"/>
    </source>
</evidence>
<name>A0ABP0JZK8_9DINO</name>
<dbReference type="EMBL" id="CAXAMN010007002">
    <property type="protein sequence ID" value="CAK9019951.1"/>
    <property type="molecule type" value="Genomic_DNA"/>
</dbReference>
<evidence type="ECO:0000256" key="6">
    <source>
        <dbReference type="ARBA" id="ARBA00023136"/>
    </source>
</evidence>
<sequence length="500" mass="54942">MRWVLIRLDATMAQAYSAGRHQRAMVSADTENAEGPVLLGQRIPQHDLEDEKDLNVSAKGDKACQQIPVQGRACTPCLGWFQMLYATFGSFVPLGMLVYGLQESFAKSSGDFACKYYMMDVLKLDGATMGRLQTAAKDLVIDATAASLAKDHPKEASDMQAAFNIAQALGGMAASSIKGYLVAVLGSRGTMMSNVFCAVAVFIPAIRRWLPEEQLLSGHCTPKLSQFRRNSSITAVAIFLSVVAVGLSLSQIFLQEWRTRALVTLFCCIVVTISAYKAMRKISPFLANTGMLLFWRAVLQPGLGEAMFVWMSKDEEGPRFSPQLMGLADCFGQAGFLLGVVVYNRFLRTWKYRRIFLVGQIMVVASQVLDFILVMRWNQALGIPDVLFFLGDSTFEEAVVKTFYVPLVVLAYKVCPSNLEGTIFSLISLNCIGVSSGKYLGITLCEVWGIVDGNFDHLPHGVVSKALVRLLPIPLILMLSPDLTPDDPIPQDPHAHSQQN</sequence>
<feature type="transmembrane region" description="Helical" evidence="7">
    <location>
        <begin position="291"/>
        <end position="312"/>
    </location>
</feature>
<evidence type="ECO:0000256" key="3">
    <source>
        <dbReference type="ARBA" id="ARBA00022448"/>
    </source>
</evidence>
<feature type="transmembrane region" description="Helical" evidence="7">
    <location>
        <begin position="260"/>
        <end position="279"/>
    </location>
</feature>
<feature type="transmembrane region" description="Helical" evidence="7">
    <location>
        <begin position="231"/>
        <end position="254"/>
    </location>
</feature>
<organism evidence="8 9">
    <name type="scientific">Durusdinium trenchii</name>
    <dbReference type="NCBI Taxonomy" id="1381693"/>
    <lineage>
        <taxon>Eukaryota</taxon>
        <taxon>Sar</taxon>
        <taxon>Alveolata</taxon>
        <taxon>Dinophyceae</taxon>
        <taxon>Suessiales</taxon>
        <taxon>Symbiodiniaceae</taxon>
        <taxon>Durusdinium</taxon>
    </lineage>
</organism>
<reference evidence="8 9" key="1">
    <citation type="submission" date="2024-02" db="EMBL/GenBank/DDBJ databases">
        <authorList>
            <person name="Chen Y."/>
            <person name="Shah S."/>
            <person name="Dougan E. K."/>
            <person name="Thang M."/>
            <person name="Chan C."/>
        </authorList>
    </citation>
    <scope>NUCLEOTIDE SEQUENCE [LARGE SCALE GENOMIC DNA]</scope>
</reference>
<evidence type="ECO:0000256" key="2">
    <source>
        <dbReference type="ARBA" id="ARBA00007015"/>
    </source>
</evidence>
<evidence type="ECO:0000256" key="5">
    <source>
        <dbReference type="ARBA" id="ARBA00022989"/>
    </source>
</evidence>
<keyword evidence="4 7" id="KW-0812">Transmembrane</keyword>
<keyword evidence="6 7" id="KW-0472">Membrane</keyword>
<feature type="transmembrane region" description="Helical" evidence="7">
    <location>
        <begin position="80"/>
        <end position="101"/>
    </location>
</feature>
<dbReference type="PANTHER" id="PTHR31585:SF0">
    <property type="entry name" value="FOLATE-BIOPTERIN TRANSPORTER 1, CHLOROPLASTIC"/>
    <property type="match status" value="1"/>
</dbReference>
<evidence type="ECO:0000256" key="4">
    <source>
        <dbReference type="ARBA" id="ARBA00022692"/>
    </source>
</evidence>
<dbReference type="InterPro" id="IPR039309">
    <property type="entry name" value="BT1"/>
</dbReference>